<dbReference type="InterPro" id="IPR031357">
    <property type="entry name" value="Stealth_CR3"/>
</dbReference>
<dbReference type="InterPro" id="IPR002048">
    <property type="entry name" value="EF_hand_dom"/>
</dbReference>
<gene>
    <name evidence="3" type="ORF">O181_024847</name>
</gene>
<dbReference type="GO" id="GO:0005794">
    <property type="term" value="C:Golgi apparatus"/>
    <property type="evidence" value="ECO:0007669"/>
    <property type="project" value="TreeGrafter"/>
</dbReference>
<sequence>MLASTWLYFDPRILTGSLPTTPSTLINNFIPVQKPAPAGWIFLDRKLQKPSLETSSLLKPTSPQRMISMHCTETWISTGNWCENVKLEPAPIDLLWTWVNESLITNMTTSNSFHTATTVVPIKSSAPQNLNLSQRNPGPNYLYREHDELRFSLRSTVASLPSRFIRSFQLITADRPGENLANWPLWLLRNHSSFLYNKKYSKSRLLLRHHSEIFQFKNDRDISHAEAWRQHILPSHNSLAIESQLAHHAEIEDNVLYLNDDCFFFNKFSEGDFATELYGPVFRLQFDLKVKDDVGNYSGTQEALGEWPSLGYSNWLLSKRFGQRERRYLLHLPKVLSVQIMKEVSLVWKDEIFTTASSRFRGNLREINMMFLTTWYHIEKHREALLHSFLMLKSDSDQDGVISGKEWETMMSELKASSNEENPGSQADHEEIKVLKPFRPRGDSIEDILGEFRPRQTDYRWLSSDGYPLLGPNLLNVLDYDEQDQEASPVICELNLTVCFPNESSPLWEGVLKRVAFEEPQCGDCLIALLVGKQKKGMASFLPPFSSRARWLRLRSSKNAHLSAFASVGNDWKKTRFYSNQTAHARRFLGSSQLLADPRMWALRNIQRYQYVLGDTWSEFHTMTSPISTKGVLERLYREYVHSQGRKLNRKGLMLTMNDRILEPYAMRIELMFKSWPEAGASPKKAGDCCLGSESKGQGFCWEVDGRPLVPDLGSSEPSGVVLLHEQAALHMA</sequence>
<dbReference type="PROSITE" id="PS00018">
    <property type="entry name" value="EF_HAND_1"/>
    <property type="match status" value="1"/>
</dbReference>
<dbReference type="Pfam" id="PF17102">
    <property type="entry name" value="Stealth_CR3"/>
    <property type="match status" value="1"/>
</dbReference>
<evidence type="ECO:0000256" key="1">
    <source>
        <dbReference type="ARBA" id="ARBA00022679"/>
    </source>
</evidence>
<evidence type="ECO:0000313" key="3">
    <source>
        <dbReference type="EMBL" id="MBW0485132.1"/>
    </source>
</evidence>
<keyword evidence="4" id="KW-1185">Reference proteome</keyword>
<feature type="domain" description="EF-hand" evidence="2">
    <location>
        <begin position="395"/>
        <end position="417"/>
    </location>
</feature>
<dbReference type="InterPro" id="IPR047141">
    <property type="entry name" value="Stealth"/>
</dbReference>
<reference evidence="3" key="1">
    <citation type="submission" date="2021-03" db="EMBL/GenBank/DDBJ databases">
        <title>Draft genome sequence of rust myrtle Austropuccinia psidii MF-1, a brazilian biotype.</title>
        <authorList>
            <person name="Quecine M.C."/>
            <person name="Pachon D.M.R."/>
            <person name="Bonatelli M.L."/>
            <person name="Correr F.H."/>
            <person name="Franceschini L.M."/>
            <person name="Leite T.F."/>
            <person name="Margarido G.R.A."/>
            <person name="Almeida C.A."/>
            <person name="Ferrarezi J.A."/>
            <person name="Labate C.A."/>
        </authorList>
    </citation>
    <scope>NUCLEOTIDE SEQUENCE</scope>
    <source>
        <strain evidence="3">MF-1</strain>
    </source>
</reference>
<dbReference type="GO" id="GO:0005509">
    <property type="term" value="F:calcium ion binding"/>
    <property type="evidence" value="ECO:0007669"/>
    <property type="project" value="InterPro"/>
</dbReference>
<dbReference type="InterPro" id="IPR018247">
    <property type="entry name" value="EF_Hand_1_Ca_BS"/>
</dbReference>
<dbReference type="EMBL" id="AVOT02008022">
    <property type="protein sequence ID" value="MBW0485132.1"/>
    <property type="molecule type" value="Genomic_DNA"/>
</dbReference>
<comment type="caution">
    <text evidence="3">The sequence shown here is derived from an EMBL/GenBank/DDBJ whole genome shotgun (WGS) entry which is preliminary data.</text>
</comment>
<dbReference type="Proteomes" id="UP000765509">
    <property type="component" value="Unassembled WGS sequence"/>
</dbReference>
<dbReference type="PANTHER" id="PTHR24045:SF0">
    <property type="entry name" value="N-ACETYLGLUCOSAMINE-1-PHOSPHOTRANSFERASE SUBUNITS ALPHA_BETA"/>
    <property type="match status" value="1"/>
</dbReference>
<evidence type="ECO:0000313" key="4">
    <source>
        <dbReference type="Proteomes" id="UP000765509"/>
    </source>
</evidence>
<dbReference type="OrthoDB" id="263283at2759"/>
<accession>A0A9Q3CMB2</accession>
<dbReference type="AlphaFoldDB" id="A0A9Q3CMB2"/>
<organism evidence="3 4">
    <name type="scientific">Austropuccinia psidii MF-1</name>
    <dbReference type="NCBI Taxonomy" id="1389203"/>
    <lineage>
        <taxon>Eukaryota</taxon>
        <taxon>Fungi</taxon>
        <taxon>Dikarya</taxon>
        <taxon>Basidiomycota</taxon>
        <taxon>Pucciniomycotina</taxon>
        <taxon>Pucciniomycetes</taxon>
        <taxon>Pucciniales</taxon>
        <taxon>Sphaerophragmiaceae</taxon>
        <taxon>Austropuccinia</taxon>
    </lineage>
</organism>
<proteinExistence type="predicted"/>
<dbReference type="GO" id="GO:0046835">
    <property type="term" value="P:carbohydrate phosphorylation"/>
    <property type="evidence" value="ECO:0007669"/>
    <property type="project" value="TreeGrafter"/>
</dbReference>
<evidence type="ECO:0000259" key="2">
    <source>
        <dbReference type="PROSITE" id="PS50222"/>
    </source>
</evidence>
<name>A0A9Q3CMB2_9BASI</name>
<dbReference type="GO" id="GO:0003976">
    <property type="term" value="F:UDP-N-acetylglucosamine-lysosomal-enzyme N-acetylglucosaminephosphotransferase activity"/>
    <property type="evidence" value="ECO:0007669"/>
    <property type="project" value="TreeGrafter"/>
</dbReference>
<keyword evidence="1" id="KW-0808">Transferase</keyword>
<dbReference type="PANTHER" id="PTHR24045">
    <property type="match status" value="1"/>
</dbReference>
<dbReference type="PROSITE" id="PS50222">
    <property type="entry name" value="EF_HAND_2"/>
    <property type="match status" value="1"/>
</dbReference>
<protein>
    <recommendedName>
        <fullName evidence="2">EF-hand domain-containing protein</fullName>
    </recommendedName>
</protein>